<reference evidence="1 2" key="1">
    <citation type="journal article" date="2016" name="Front. Microbiol.">
        <title>Genomic Resource of Rice Seed Associated Bacteria.</title>
        <authorList>
            <person name="Midha S."/>
            <person name="Bansal K."/>
            <person name="Sharma S."/>
            <person name="Kumar N."/>
            <person name="Patil P.P."/>
            <person name="Chaudhry V."/>
            <person name="Patil P.B."/>
        </authorList>
    </citation>
    <scope>NUCLEOTIDE SEQUENCE [LARGE SCALE GENOMIC DNA]</scope>
    <source>
        <strain evidence="1 2">NS220</strain>
    </source>
</reference>
<gene>
    <name evidence="1" type="ORF">NS220_10525</name>
</gene>
<protein>
    <submittedName>
        <fullName evidence="1">Uncharacterized protein</fullName>
    </submittedName>
</protein>
<evidence type="ECO:0000313" key="2">
    <source>
        <dbReference type="Proteomes" id="UP000075025"/>
    </source>
</evidence>
<dbReference type="OrthoDB" id="3233171at2"/>
<dbReference type="RefSeq" id="WP_058624002.1">
    <property type="nucleotide sequence ID" value="NZ_LDRT01000067.1"/>
</dbReference>
<comment type="caution">
    <text evidence="1">The sequence shown here is derived from an EMBL/GenBank/DDBJ whole genome shotgun (WGS) entry which is preliminary data.</text>
</comment>
<sequence>MAPIWESSSFRHDIDKHDQIYAMLNATYTASVPEEARNGGVVRLFIGPEHAQTEREVEILVEEFSDGREARIFHAMHLGSKFRSYREENPDG</sequence>
<dbReference type="Proteomes" id="UP000075025">
    <property type="component" value="Unassembled WGS sequence"/>
</dbReference>
<dbReference type="AlphaFoldDB" id="A0A147EWZ5"/>
<evidence type="ECO:0000313" key="1">
    <source>
        <dbReference type="EMBL" id="KTR93987.1"/>
    </source>
</evidence>
<proteinExistence type="predicted"/>
<organism evidence="1 2">
    <name type="scientific">Microbacterium testaceum</name>
    <name type="common">Aureobacterium testaceum</name>
    <name type="synonym">Brevibacterium testaceum</name>
    <dbReference type="NCBI Taxonomy" id="2033"/>
    <lineage>
        <taxon>Bacteria</taxon>
        <taxon>Bacillati</taxon>
        <taxon>Actinomycetota</taxon>
        <taxon>Actinomycetes</taxon>
        <taxon>Micrococcales</taxon>
        <taxon>Microbacteriaceae</taxon>
        <taxon>Microbacterium</taxon>
    </lineage>
</organism>
<name>A0A147EWZ5_MICTE</name>
<accession>A0A147EWZ5</accession>
<dbReference type="EMBL" id="LDRT01000067">
    <property type="protein sequence ID" value="KTR93987.1"/>
    <property type="molecule type" value="Genomic_DNA"/>
</dbReference>